<dbReference type="PANTHER" id="PTHR46558:SF11">
    <property type="entry name" value="HTH-TYPE TRANSCRIPTIONAL REGULATOR XRE"/>
    <property type="match status" value="1"/>
</dbReference>
<organism evidence="3 4">
    <name type="scientific">Seleniivibrio woodruffii</name>
    <dbReference type="NCBI Taxonomy" id="1078050"/>
    <lineage>
        <taxon>Bacteria</taxon>
        <taxon>Pseudomonadati</taxon>
        <taxon>Deferribacterota</taxon>
        <taxon>Deferribacteres</taxon>
        <taxon>Deferribacterales</taxon>
        <taxon>Geovibrionaceae</taxon>
        <taxon>Seleniivibrio</taxon>
    </lineage>
</organism>
<evidence type="ECO:0000313" key="4">
    <source>
        <dbReference type="Proteomes" id="UP000294614"/>
    </source>
</evidence>
<gene>
    <name evidence="3" type="ORF">C8D98_2246</name>
</gene>
<proteinExistence type="predicted"/>
<dbReference type="EMBL" id="SMGG01000006">
    <property type="protein sequence ID" value="TCK59313.1"/>
    <property type="molecule type" value="Genomic_DNA"/>
</dbReference>
<comment type="caution">
    <text evidence="3">The sequence shown here is derived from an EMBL/GenBank/DDBJ whole genome shotgun (WGS) entry which is preliminary data.</text>
</comment>
<name>A0A4R1K6C5_9BACT</name>
<reference evidence="3 4" key="1">
    <citation type="submission" date="2019-03" db="EMBL/GenBank/DDBJ databases">
        <title>Genomic Encyclopedia of Type Strains, Phase IV (KMG-IV): sequencing the most valuable type-strain genomes for metagenomic binning, comparative biology and taxonomic classification.</title>
        <authorList>
            <person name="Goeker M."/>
        </authorList>
    </citation>
    <scope>NUCLEOTIDE SEQUENCE [LARGE SCALE GENOMIC DNA]</scope>
    <source>
        <strain evidence="3 4">DSM 24984</strain>
    </source>
</reference>
<dbReference type="Proteomes" id="UP000294614">
    <property type="component" value="Unassembled WGS sequence"/>
</dbReference>
<dbReference type="SUPFAM" id="SSF47413">
    <property type="entry name" value="lambda repressor-like DNA-binding domains"/>
    <property type="match status" value="2"/>
</dbReference>
<dbReference type="InterPro" id="IPR001387">
    <property type="entry name" value="Cro/C1-type_HTH"/>
</dbReference>
<feature type="domain" description="HTH cro/C1-type" evidence="2">
    <location>
        <begin position="76"/>
        <end position="130"/>
    </location>
</feature>
<dbReference type="CDD" id="cd00093">
    <property type="entry name" value="HTH_XRE"/>
    <property type="match status" value="2"/>
</dbReference>
<evidence type="ECO:0000313" key="3">
    <source>
        <dbReference type="EMBL" id="TCK59313.1"/>
    </source>
</evidence>
<protein>
    <submittedName>
        <fullName evidence="3">Transcriptional regulator with XRE-family HTH domain</fullName>
    </submittedName>
</protein>
<dbReference type="RefSeq" id="WP_165871295.1">
    <property type="nucleotide sequence ID" value="NZ_JAJUHT010000006.1"/>
</dbReference>
<dbReference type="Pfam" id="PF01381">
    <property type="entry name" value="HTH_3"/>
    <property type="match status" value="2"/>
</dbReference>
<accession>A0A4R1K6C5</accession>
<dbReference type="PANTHER" id="PTHR46558">
    <property type="entry name" value="TRACRIPTIONAL REGULATORY PROTEIN-RELATED-RELATED"/>
    <property type="match status" value="1"/>
</dbReference>
<dbReference type="GO" id="GO:0003677">
    <property type="term" value="F:DNA binding"/>
    <property type="evidence" value="ECO:0007669"/>
    <property type="project" value="UniProtKB-KW"/>
</dbReference>
<dbReference type="PROSITE" id="PS50943">
    <property type="entry name" value="HTH_CROC1"/>
    <property type="match status" value="2"/>
</dbReference>
<dbReference type="SMART" id="SM00530">
    <property type="entry name" value="HTH_XRE"/>
    <property type="match status" value="2"/>
</dbReference>
<sequence>MLGDKIRKLIKRKGIKQIDVCRAVGLSPSRLSNYLSGSREPDLETLSRVARFLEVKLDYFAYGDNIKNTKEIGENIKKMREKRGFSKGDLAAVAKLDVQLLSRLELGYGEFERDLIENLAGCLTCKVSDLIGEEEGYSMDLATSVAAESEAVLYEPEAPVIRFNLNDVEDGRCEKEKGAVWIAVNDGRFAPKVNESDILYVEKINLNELADREPVLYFDGTSLKYMRAFVSADKVLFAPEVGAGEPVIHSKDAEIPADSRVYKIHWHAVKY</sequence>
<dbReference type="InterPro" id="IPR010982">
    <property type="entry name" value="Lambda_DNA-bd_dom_sf"/>
</dbReference>
<keyword evidence="1" id="KW-0238">DNA-binding</keyword>
<dbReference type="Gene3D" id="1.10.260.40">
    <property type="entry name" value="lambda repressor-like DNA-binding domains"/>
    <property type="match status" value="2"/>
</dbReference>
<dbReference type="AlphaFoldDB" id="A0A4R1K6C5"/>
<keyword evidence="4" id="KW-1185">Reference proteome</keyword>
<feature type="domain" description="HTH cro/C1-type" evidence="2">
    <location>
        <begin position="6"/>
        <end position="60"/>
    </location>
</feature>
<evidence type="ECO:0000259" key="2">
    <source>
        <dbReference type="PROSITE" id="PS50943"/>
    </source>
</evidence>
<evidence type="ECO:0000256" key="1">
    <source>
        <dbReference type="ARBA" id="ARBA00023125"/>
    </source>
</evidence>